<reference evidence="2" key="1">
    <citation type="submission" date="2023-03" db="EMBL/GenBank/DDBJ databases">
        <title>Actinorhabdospora filicis NBRC 111898.</title>
        <authorList>
            <person name="Ichikawa N."/>
            <person name="Sato H."/>
            <person name="Tonouchi N."/>
        </authorList>
    </citation>
    <scope>NUCLEOTIDE SEQUENCE</scope>
    <source>
        <strain evidence="2">NBRC 111898</strain>
    </source>
</reference>
<feature type="chain" id="PRO_5040795494" description="WD40 repeat domain-containing protein" evidence="1">
    <location>
        <begin position="30"/>
        <end position="309"/>
    </location>
</feature>
<keyword evidence="1" id="KW-0732">Signal</keyword>
<dbReference type="EMBL" id="BSTX01000001">
    <property type="protein sequence ID" value="GLZ77091.1"/>
    <property type="molecule type" value="Genomic_DNA"/>
</dbReference>
<dbReference type="InterPro" id="IPR045383">
    <property type="entry name" value="DUF6528"/>
</dbReference>
<evidence type="ECO:0000313" key="2">
    <source>
        <dbReference type="EMBL" id="GLZ77091.1"/>
    </source>
</evidence>
<dbReference type="RefSeq" id="WP_285662224.1">
    <property type="nucleotide sequence ID" value="NZ_BSTX01000001.1"/>
</dbReference>
<name>A0A9W6W933_9ACTN</name>
<sequence length="309" mass="32843">MNRRSILRGLALGAVAVPAAVLLEGTAQAAQYSVAATEQVANKVYVWPKGKALTVANRQWSFSPGGGAWANLSDVRLRNTAAHGYVVLVAASGGRVGIVDHTSETDAEGNDLLWSAAPGGNPHAVERIEGNGSIVAASSGGFLSLYSPTAVSKPSTLALVKTYSLPGAHGVLWDPSMKVLWAIGDGTIRWYKVTGSYRSTRLSQAGSKSFSGLGHDLQPDYQNKGKLLFTASHGTYQFDTASKAITRLSTETRVKALVRHSSGEVLSVRADDTGARTWGSPTLRFSDSADRTRSGAEFYKARIWTPAYE</sequence>
<comment type="caution">
    <text evidence="2">The sequence shown here is derived from an EMBL/GenBank/DDBJ whole genome shotgun (WGS) entry which is preliminary data.</text>
</comment>
<keyword evidence="3" id="KW-1185">Reference proteome</keyword>
<evidence type="ECO:0000256" key="1">
    <source>
        <dbReference type="SAM" id="SignalP"/>
    </source>
</evidence>
<dbReference type="AlphaFoldDB" id="A0A9W6W933"/>
<accession>A0A9W6W933</accession>
<evidence type="ECO:0000313" key="3">
    <source>
        <dbReference type="Proteomes" id="UP001165079"/>
    </source>
</evidence>
<dbReference type="Pfam" id="PF20138">
    <property type="entry name" value="DUF6528"/>
    <property type="match status" value="1"/>
</dbReference>
<dbReference type="PROSITE" id="PS51318">
    <property type="entry name" value="TAT"/>
    <property type="match status" value="1"/>
</dbReference>
<dbReference type="InterPro" id="IPR006311">
    <property type="entry name" value="TAT_signal"/>
</dbReference>
<protein>
    <recommendedName>
        <fullName evidence="4">WD40 repeat domain-containing protein</fullName>
    </recommendedName>
</protein>
<dbReference type="Proteomes" id="UP001165079">
    <property type="component" value="Unassembled WGS sequence"/>
</dbReference>
<organism evidence="2 3">
    <name type="scientific">Actinorhabdospora filicis</name>
    <dbReference type="NCBI Taxonomy" id="1785913"/>
    <lineage>
        <taxon>Bacteria</taxon>
        <taxon>Bacillati</taxon>
        <taxon>Actinomycetota</taxon>
        <taxon>Actinomycetes</taxon>
        <taxon>Micromonosporales</taxon>
        <taxon>Micromonosporaceae</taxon>
        <taxon>Actinorhabdospora</taxon>
    </lineage>
</organism>
<evidence type="ECO:0008006" key="4">
    <source>
        <dbReference type="Google" id="ProtNLM"/>
    </source>
</evidence>
<feature type="signal peptide" evidence="1">
    <location>
        <begin position="1"/>
        <end position="29"/>
    </location>
</feature>
<gene>
    <name evidence="2" type="ORF">Afil01_18980</name>
</gene>
<dbReference type="SUPFAM" id="SSF101898">
    <property type="entry name" value="NHL repeat"/>
    <property type="match status" value="1"/>
</dbReference>
<proteinExistence type="predicted"/>